<keyword evidence="2" id="KW-1185">Reference proteome</keyword>
<reference evidence="1 2" key="1">
    <citation type="submission" date="2019-08" db="EMBL/GenBank/DDBJ databases">
        <title>Seonamhaeicola sediminis sp. nov., isolated from marine sediment.</title>
        <authorList>
            <person name="Cao W.R."/>
        </authorList>
    </citation>
    <scope>NUCLEOTIDE SEQUENCE [LARGE SCALE GENOMIC DNA]</scope>
    <source>
        <strain evidence="1 2">B011</strain>
    </source>
</reference>
<sequence>MAHTTNFPKLLILKTLALLILISCSKTENSISDSLEFNEPQVMNIYCQRDSNTILKSLEYTYEGNNLVSKTTLRNGKIISKYEFEYNAKDLLLFEIYTSTLSKTEKSYFYNTLDQLTNIKYKFTQFNANGEILEIKEYEEPREYENNLLIKEWKYWGGFSTYEYNQGKVSTKIDYTKNGIEHHFTTYKYSENLLIQEKKETKVGSLLYLKTFVYDSDNRLTEVLDRENTIEEYDYVNGKLTEKRTYYFGIDPGYDICYGNYIYRFEY</sequence>
<dbReference type="Gene3D" id="2.180.10.10">
    <property type="entry name" value="RHS repeat-associated core"/>
    <property type="match status" value="1"/>
</dbReference>
<proteinExistence type="predicted"/>
<protein>
    <recommendedName>
        <fullName evidence="3">RHS repeat protein</fullName>
    </recommendedName>
</protein>
<evidence type="ECO:0008006" key="3">
    <source>
        <dbReference type="Google" id="ProtNLM"/>
    </source>
</evidence>
<organism evidence="1 2">
    <name type="scientific">Seonamhaeicola marinus</name>
    <dbReference type="NCBI Taxonomy" id="1912246"/>
    <lineage>
        <taxon>Bacteria</taxon>
        <taxon>Pseudomonadati</taxon>
        <taxon>Bacteroidota</taxon>
        <taxon>Flavobacteriia</taxon>
        <taxon>Flavobacteriales</taxon>
        <taxon>Flavobacteriaceae</taxon>
    </lineage>
</organism>
<dbReference type="EMBL" id="VSDQ01000163">
    <property type="protein sequence ID" value="TYA92202.1"/>
    <property type="molecule type" value="Genomic_DNA"/>
</dbReference>
<name>A0A5D0JE89_9FLAO</name>
<dbReference type="AlphaFoldDB" id="A0A5D0JE89"/>
<dbReference type="RefSeq" id="WP_148539808.1">
    <property type="nucleotide sequence ID" value="NZ_VSDQ01000163.1"/>
</dbReference>
<gene>
    <name evidence="1" type="ORF">FUA24_01870</name>
</gene>
<accession>A0A5D0JE89</accession>
<evidence type="ECO:0000313" key="2">
    <source>
        <dbReference type="Proteomes" id="UP000323930"/>
    </source>
</evidence>
<dbReference type="OrthoDB" id="1431556at2"/>
<dbReference type="Proteomes" id="UP000323930">
    <property type="component" value="Unassembled WGS sequence"/>
</dbReference>
<comment type="caution">
    <text evidence="1">The sequence shown here is derived from an EMBL/GenBank/DDBJ whole genome shotgun (WGS) entry which is preliminary data.</text>
</comment>
<evidence type="ECO:0000313" key="1">
    <source>
        <dbReference type="EMBL" id="TYA92202.1"/>
    </source>
</evidence>